<protein>
    <submittedName>
        <fullName evidence="1">Uncharacterized protein</fullName>
    </submittedName>
</protein>
<evidence type="ECO:0000313" key="1">
    <source>
        <dbReference type="EMBL" id="KAK6639559.1"/>
    </source>
</evidence>
<name>A0AAN8S8U0_POLSC</name>
<comment type="caution">
    <text evidence="1">The sequence shown here is derived from an EMBL/GenBank/DDBJ whole genome shotgun (WGS) entry which is preliminary data.</text>
</comment>
<accession>A0AAN8S8U0</accession>
<reference evidence="1 2" key="1">
    <citation type="submission" date="2023-10" db="EMBL/GenBank/DDBJ databases">
        <title>Genomes of two closely related lineages of the louse Polyplax serrata with different host specificities.</title>
        <authorList>
            <person name="Martinu J."/>
            <person name="Tarabai H."/>
            <person name="Stefka J."/>
            <person name="Hypsa V."/>
        </authorList>
    </citation>
    <scope>NUCLEOTIDE SEQUENCE [LARGE SCALE GENOMIC DNA]</scope>
    <source>
        <strain evidence="1">HR10_N</strain>
    </source>
</reference>
<dbReference type="AlphaFoldDB" id="A0AAN8S8U0"/>
<gene>
    <name evidence="1" type="ORF">RUM43_007832</name>
</gene>
<dbReference type="Proteomes" id="UP001372834">
    <property type="component" value="Unassembled WGS sequence"/>
</dbReference>
<sequence>MISFKDGDAAAFAAAAPPPPQVITLLLSTIIKVRFNGSSISRRKPRDLETVTLGLHLTDILLLPVHWERDLSFQVPGAPVLSLFLLLHAKLNHILWNHRDKSTGSGSYRQKQHLRQVSKSHGWYVRNRLSREKDTGLRRISSGM</sequence>
<dbReference type="EMBL" id="JAWJWE010000003">
    <property type="protein sequence ID" value="KAK6639559.1"/>
    <property type="molecule type" value="Genomic_DNA"/>
</dbReference>
<proteinExistence type="predicted"/>
<evidence type="ECO:0000313" key="2">
    <source>
        <dbReference type="Proteomes" id="UP001372834"/>
    </source>
</evidence>
<organism evidence="1 2">
    <name type="scientific">Polyplax serrata</name>
    <name type="common">Common mouse louse</name>
    <dbReference type="NCBI Taxonomy" id="468196"/>
    <lineage>
        <taxon>Eukaryota</taxon>
        <taxon>Metazoa</taxon>
        <taxon>Ecdysozoa</taxon>
        <taxon>Arthropoda</taxon>
        <taxon>Hexapoda</taxon>
        <taxon>Insecta</taxon>
        <taxon>Pterygota</taxon>
        <taxon>Neoptera</taxon>
        <taxon>Paraneoptera</taxon>
        <taxon>Psocodea</taxon>
        <taxon>Troctomorpha</taxon>
        <taxon>Phthiraptera</taxon>
        <taxon>Anoplura</taxon>
        <taxon>Polyplacidae</taxon>
        <taxon>Polyplax</taxon>
    </lineage>
</organism>